<feature type="transmembrane region" description="Helical" evidence="8">
    <location>
        <begin position="183"/>
        <end position="204"/>
    </location>
</feature>
<dbReference type="PANTHER" id="PTHR42829:SF1">
    <property type="entry name" value="INORGANIC CARBON TRANSPORTER SUBUNIT DABB-RELATED"/>
    <property type="match status" value="1"/>
</dbReference>
<evidence type="ECO:0000256" key="3">
    <source>
        <dbReference type="ARBA" id="ARBA00022448"/>
    </source>
</evidence>
<dbReference type="NCBIfam" id="NF006373">
    <property type="entry name" value="PRK08601.1"/>
    <property type="match status" value="1"/>
</dbReference>
<dbReference type="Pfam" id="PF00361">
    <property type="entry name" value="Proton_antipo_M"/>
    <property type="match status" value="1"/>
</dbReference>
<feature type="transmembrane region" description="Helical" evidence="8">
    <location>
        <begin position="425"/>
        <end position="445"/>
    </location>
</feature>
<comment type="similarity">
    <text evidence="8">Belongs to the inorganic carbon transporter (TC 9.A.2) DabB family.</text>
</comment>
<keyword evidence="5 8" id="KW-0812">Transmembrane</keyword>
<feature type="transmembrane region" description="Helical" evidence="8">
    <location>
        <begin position="55"/>
        <end position="76"/>
    </location>
</feature>
<keyword evidence="13" id="KW-1185">Reference proteome</keyword>
<evidence type="ECO:0000256" key="8">
    <source>
        <dbReference type="HAMAP-Rule" id="MF_00862"/>
    </source>
</evidence>
<comment type="similarity">
    <text evidence="2">Belongs to the CPA3 antiporters (TC 2.A.63) subunit A family.</text>
</comment>
<accession>A0AB94IR60</accession>
<dbReference type="EMBL" id="ALAN01000047">
    <property type="protein sequence ID" value="ETI69551.1"/>
    <property type="molecule type" value="Genomic_DNA"/>
</dbReference>
<dbReference type="InterPro" id="IPR001516">
    <property type="entry name" value="Proton_antipo_N"/>
</dbReference>
<keyword evidence="3 8" id="KW-0813">Transport</keyword>
<proteinExistence type="inferred from homology"/>
<dbReference type="PANTHER" id="PTHR42829">
    <property type="entry name" value="NADH-UBIQUINONE OXIDOREDUCTASE CHAIN 5"/>
    <property type="match status" value="1"/>
</dbReference>
<protein>
    <recommendedName>
        <fullName evidence="8">Probable inorganic carbon transporter subunit DabB</fullName>
    </recommendedName>
</protein>
<keyword evidence="6 8" id="KW-1133">Transmembrane helix</keyword>
<feature type="transmembrane region" description="Helical" evidence="8">
    <location>
        <begin position="145"/>
        <end position="163"/>
    </location>
</feature>
<feature type="transmembrane region" description="Helical" evidence="8">
    <location>
        <begin position="373"/>
        <end position="392"/>
    </location>
</feature>
<keyword evidence="7 8" id="KW-0472">Membrane</keyword>
<organism evidence="12 13">
    <name type="scientific">Neobacillus vireti LMG 21834</name>
    <dbReference type="NCBI Taxonomy" id="1131730"/>
    <lineage>
        <taxon>Bacteria</taxon>
        <taxon>Bacillati</taxon>
        <taxon>Bacillota</taxon>
        <taxon>Bacilli</taxon>
        <taxon>Bacillales</taxon>
        <taxon>Bacillaceae</taxon>
        <taxon>Neobacillus</taxon>
    </lineage>
</organism>
<evidence type="ECO:0000256" key="2">
    <source>
        <dbReference type="ARBA" id="ARBA00008483"/>
    </source>
</evidence>
<dbReference type="HAMAP" id="MF_00862">
    <property type="entry name" value="DabB"/>
    <property type="match status" value="1"/>
</dbReference>
<dbReference type="InterPro" id="IPR046396">
    <property type="entry name" value="Transporter_DabB"/>
</dbReference>
<feature type="transmembrane region" description="Helical" evidence="8">
    <location>
        <begin position="282"/>
        <end position="305"/>
    </location>
</feature>
<dbReference type="GO" id="GO:0015990">
    <property type="term" value="P:electron transport coupled proton transport"/>
    <property type="evidence" value="ECO:0007669"/>
    <property type="project" value="TreeGrafter"/>
</dbReference>
<dbReference type="GO" id="GO:0005886">
    <property type="term" value="C:plasma membrane"/>
    <property type="evidence" value="ECO:0007669"/>
    <property type="project" value="UniProtKB-SubCell"/>
</dbReference>
<reference evidence="12 13" key="1">
    <citation type="journal article" date="2014" name="Environ. Microbiol.">
        <title>The nitrate-ammonifying and nosZ-carrying bacterium Bacillus vireti is a potent source and sink for nitric and nitrous oxide under high nitrate conditions.</title>
        <authorList>
            <person name="Mania D."/>
            <person name="Heylen K."/>
            <person name="van Spanning R.J."/>
            <person name="Frostegard A."/>
        </authorList>
    </citation>
    <scope>NUCLEOTIDE SEQUENCE [LARGE SCALE GENOMIC DNA]</scope>
    <source>
        <strain evidence="12 13">LMG 21834</strain>
    </source>
</reference>
<sequence>MMEIGQSHIFGIGFFHTSIEASKMLISLPEIFFGLLAISVLSALFLLYPKVPLSFVRLHVGITLLPPIAALVALVTNNETMIYGPLRLDSLSWLLALFVLTIGFIVQRYSVRYLLGDRSYRKYFALLTITTTADSGVWLSNDLRLLLVCWGVTLLGLTLLIRLKKDWSVARNSASQSGRLFALGWLTLLGAVIWITQTTGHWQLSLVLTKSSLVQLDSWEKTCINLLLILAVVIPAAQWPFQRWLLDSVVAPTPVSAVMHAGLVNAGGIILTRFSPLLSGNLAQIVLLLLSGVSVIIGTGIMLVHVDYKRQLVGSTIAQMGFMLIQCALGAYLAAIIHAVLHGLFKSTLFLQAGSALHHREVPTSRTNQPKPIVWTITGGILGILVAIGLWISSPGEGYQMISALTIGWSVSIAWTQLMAFGSGSIGRIAGFSLFAGAAIVYNLVHDAFYGVLQDTIPKGIQPPALVVILLLMILLAGSAAAVWLSRHRSSAAYAVIYLWLVRLGEPQSELVESHPKHLTQSFFRGGHLR</sequence>
<comment type="subcellular location">
    <subcellularLocation>
        <location evidence="1 8">Cell membrane</location>
        <topology evidence="1 8">Multi-pass membrane protein</topology>
    </subcellularLocation>
    <subcellularLocation>
        <location evidence="9">Membrane</location>
        <topology evidence="9">Multi-pass membrane protein</topology>
    </subcellularLocation>
</comment>
<evidence type="ECO:0000313" key="13">
    <source>
        <dbReference type="Proteomes" id="UP000018877"/>
    </source>
</evidence>
<feature type="transmembrane region" description="Helical" evidence="8">
    <location>
        <begin position="398"/>
        <end position="418"/>
    </location>
</feature>
<dbReference type="GO" id="GO:0003954">
    <property type="term" value="F:NADH dehydrogenase activity"/>
    <property type="evidence" value="ECO:0007669"/>
    <property type="project" value="TreeGrafter"/>
</dbReference>
<gene>
    <name evidence="8" type="primary">dabB</name>
    <name evidence="12" type="ORF">BAVI_06524</name>
</gene>
<feature type="transmembrane region" description="Helical" evidence="8">
    <location>
        <begin position="31"/>
        <end position="48"/>
    </location>
</feature>
<feature type="domain" description="NADH:quinone oxidoreductase/Mrp antiporter transmembrane" evidence="10">
    <location>
        <begin position="140"/>
        <end position="424"/>
    </location>
</feature>
<evidence type="ECO:0000259" key="10">
    <source>
        <dbReference type="Pfam" id="PF00361"/>
    </source>
</evidence>
<feature type="domain" description="NADH-Ubiquinone oxidoreductase (complex I) chain 5 N-terminal" evidence="11">
    <location>
        <begin position="86"/>
        <end position="124"/>
    </location>
</feature>
<evidence type="ECO:0000313" key="12">
    <source>
        <dbReference type="EMBL" id="ETI69551.1"/>
    </source>
</evidence>
<keyword evidence="4 8" id="KW-1003">Cell membrane</keyword>
<feature type="transmembrane region" description="Helical" evidence="8">
    <location>
        <begin position="224"/>
        <end position="241"/>
    </location>
</feature>
<evidence type="ECO:0000256" key="9">
    <source>
        <dbReference type="RuleBase" id="RU000320"/>
    </source>
</evidence>
<evidence type="ECO:0000256" key="5">
    <source>
        <dbReference type="ARBA" id="ARBA00022692"/>
    </source>
</evidence>
<feature type="transmembrane region" description="Helical" evidence="8">
    <location>
        <begin position="465"/>
        <end position="485"/>
    </location>
</feature>
<comment type="function">
    <text evidence="8">Part of an energy-coupled inorganic carbon pump.</text>
</comment>
<dbReference type="InterPro" id="IPR003945">
    <property type="entry name" value="NU5C-like"/>
</dbReference>
<dbReference type="PRINTS" id="PR01434">
    <property type="entry name" value="NADHDHGNASE5"/>
</dbReference>
<comment type="subunit">
    <text evidence="8">Forms a complex with DabA.</text>
</comment>
<dbReference type="AlphaFoldDB" id="A0AB94IR60"/>
<evidence type="ECO:0000256" key="7">
    <source>
        <dbReference type="ARBA" id="ARBA00023136"/>
    </source>
</evidence>
<dbReference type="InterPro" id="IPR001750">
    <property type="entry name" value="ND/Mrp_TM"/>
</dbReference>
<feature type="transmembrane region" description="Helical" evidence="8">
    <location>
        <begin position="317"/>
        <end position="341"/>
    </location>
</feature>
<comment type="caution">
    <text evidence="12">The sequence shown here is derived from an EMBL/GenBank/DDBJ whole genome shotgun (WGS) entry which is preliminary data.</text>
</comment>
<dbReference type="GO" id="GO:0008137">
    <property type="term" value="F:NADH dehydrogenase (ubiquinone) activity"/>
    <property type="evidence" value="ECO:0007669"/>
    <property type="project" value="InterPro"/>
</dbReference>
<dbReference type="Pfam" id="PF00662">
    <property type="entry name" value="Proton_antipo_N"/>
    <property type="match status" value="1"/>
</dbReference>
<name>A0AB94IR60_9BACI</name>
<dbReference type="Proteomes" id="UP000018877">
    <property type="component" value="Unassembled WGS sequence"/>
</dbReference>
<evidence type="ECO:0000256" key="6">
    <source>
        <dbReference type="ARBA" id="ARBA00022989"/>
    </source>
</evidence>
<evidence type="ECO:0000256" key="1">
    <source>
        <dbReference type="ARBA" id="ARBA00004651"/>
    </source>
</evidence>
<evidence type="ECO:0000256" key="4">
    <source>
        <dbReference type="ARBA" id="ARBA00022475"/>
    </source>
</evidence>
<dbReference type="GO" id="GO:0042773">
    <property type="term" value="P:ATP synthesis coupled electron transport"/>
    <property type="evidence" value="ECO:0007669"/>
    <property type="project" value="InterPro"/>
</dbReference>
<evidence type="ECO:0000259" key="11">
    <source>
        <dbReference type="Pfam" id="PF00662"/>
    </source>
</evidence>
<feature type="transmembrane region" description="Helical" evidence="8">
    <location>
        <begin position="91"/>
        <end position="111"/>
    </location>
</feature>